<sequence>MLQDVSKWFDTLPCDLAQHALALAHDEGCVLASVWSLQYLATKGLPPEAAARLIAYRGAVASVTTVIHVPAAATGATSPSGVAVAAAAAAPSTTQCGALATANLIAAAATPVRLGAKADEVYLDLDLVAEVPASDDDGELLQPTAAAAGESGKGKKLKALATEGLAVMRVVLERVGPALPFGGAEAANLILQVLDAVEGAVANAAKLRQLADRALTVMDVLRAYAEQLRELQRQHQRSERGNSCRKIVSRFSDHLRGILAYAEYAGRNCLVRLLTSSGDAERYREYVEELRHLSEDLRTLLAMDSNARLQAVQAGMAASLAALAEQRVAYQDPSAEARVLVAQLGGIDAVLADADKLGWVMQKMDVSARITIDVVSSLLRSHLDRGPQRHIQQPELRLFWAHHFGDLTEVPWFVFWECFPSLLASLPGSPFDAADVAEMGQLLGDQAAQAAFQRAVGRGNADTVSVWELRLSFRADDMLVSQVARLLGSRSGSGLSGTDESGGGGDGSSSRAGRGGGGAAVSAASGDRAPHNSSISSCGSGGGSVLLLAEGGMGKSCLAADVGWRLLRSGAAPGGVLWVDLREADSSDEVEARFCAVVGLQREPAANNVPLVVTAFRRMAADGLQQKENAESAAAVAAGGATATMTAAVDMVAGRGPPGDAAGSTRTVAAPAATAATTPSSEAAAAAAAATANADVAMRLLVVVDNAEDALARQEAAQSLRRVVAEDLSEAEVAQVAAVCQCVPLVLRVVADALSSGRLTLQLAVLPTAFDEELAAAVLGLAGPSQAYALLATLFRHSVLQRAAGSGGQARYVMHMLVRREAERLEEEAHVAASGRFVRHVLCRLREWGDMYAQGREWRLALTAGRDLAAADVGAAAEQLPRVPDPAAAAELLTPSLVGLLAALGALTCFKDPLTALCERLAAAEALESAAAVAEGAAGSNGAKTAVGEAAAATATAAALYALSCARLEGGSHGPAEEAASGALRRQQSALGPEDPRTLASRDQLAACLHAQGLFAAAESACRQVFELRRRVLGIVHPDVLASMSQQAACLRALGRHTEAAPLFRRALELRRAVLGPEHPHTLASMTSLAGFLRNCRQFAEAEPLYCEALALRERVLGADHPDTDGSVNALANCLRSLGRHAEAEPRYRAVRAWREQWLGPEHPETLTVLNNLASCLHKLRRYEEAECLFHQVLEARRRVLKPKPPQTMHPHTIFLLSNLASCIHDAGRPEEAEPLLREALALRMACENVGPTHADTATCRALLAACLRDLQRNTEAEELELQAAALGKAF</sequence>
<evidence type="ECO:0000256" key="5">
    <source>
        <dbReference type="ARBA" id="ARBA00022737"/>
    </source>
</evidence>
<keyword evidence="12" id="KW-1185">Reference proteome</keyword>
<dbReference type="SUPFAM" id="SSF48452">
    <property type="entry name" value="TPR-like"/>
    <property type="match status" value="3"/>
</dbReference>
<evidence type="ECO:0000256" key="6">
    <source>
        <dbReference type="ARBA" id="ARBA00022803"/>
    </source>
</evidence>
<dbReference type="Gene3D" id="1.25.40.10">
    <property type="entry name" value="Tetratricopeptide repeat domain"/>
    <property type="match status" value="2"/>
</dbReference>
<name>A0A835TBG8_9CHLO</name>
<dbReference type="GO" id="GO:0007018">
    <property type="term" value="P:microtubule-based movement"/>
    <property type="evidence" value="ECO:0007669"/>
    <property type="project" value="TreeGrafter"/>
</dbReference>
<feature type="compositionally biased region" description="Gly residues" evidence="10">
    <location>
        <begin position="500"/>
        <end position="519"/>
    </location>
</feature>
<dbReference type="GO" id="GO:0007166">
    <property type="term" value="P:cell surface receptor signaling pathway"/>
    <property type="evidence" value="ECO:0007669"/>
    <property type="project" value="InterPro"/>
</dbReference>
<dbReference type="InterPro" id="IPR019734">
    <property type="entry name" value="TPR_rpt"/>
</dbReference>
<keyword evidence="8" id="KW-0505">Motor protein</keyword>
<dbReference type="PANTHER" id="PTHR45783:SF3">
    <property type="entry name" value="KINESIN LIGHT CHAIN"/>
    <property type="match status" value="1"/>
</dbReference>
<dbReference type="InterPro" id="IPR002151">
    <property type="entry name" value="Kinesin_light"/>
</dbReference>
<evidence type="ECO:0000256" key="7">
    <source>
        <dbReference type="ARBA" id="ARBA00023054"/>
    </source>
</evidence>
<dbReference type="SMART" id="SM00028">
    <property type="entry name" value="TPR"/>
    <property type="match status" value="5"/>
</dbReference>
<feature type="compositionally biased region" description="Low complexity" evidence="10">
    <location>
        <begin position="490"/>
        <end position="499"/>
    </location>
</feature>
<gene>
    <name evidence="11" type="ORF">HYH02_012141</name>
</gene>
<feature type="region of interest" description="Disordered" evidence="10">
    <location>
        <begin position="974"/>
        <end position="997"/>
    </location>
</feature>
<dbReference type="EMBL" id="JAEHOD010000055">
    <property type="protein sequence ID" value="KAG2434945.1"/>
    <property type="molecule type" value="Genomic_DNA"/>
</dbReference>
<evidence type="ECO:0000256" key="2">
    <source>
        <dbReference type="ARBA" id="ARBA00009622"/>
    </source>
</evidence>
<organism evidence="11 12">
    <name type="scientific">Chlamydomonas schloesseri</name>
    <dbReference type="NCBI Taxonomy" id="2026947"/>
    <lineage>
        <taxon>Eukaryota</taxon>
        <taxon>Viridiplantae</taxon>
        <taxon>Chlorophyta</taxon>
        <taxon>core chlorophytes</taxon>
        <taxon>Chlorophyceae</taxon>
        <taxon>CS clade</taxon>
        <taxon>Chlamydomonadales</taxon>
        <taxon>Chlamydomonadaceae</taxon>
        <taxon>Chlamydomonas</taxon>
    </lineage>
</organism>
<evidence type="ECO:0000256" key="4">
    <source>
        <dbReference type="ARBA" id="ARBA00022701"/>
    </source>
</evidence>
<evidence type="ECO:0000313" key="12">
    <source>
        <dbReference type="Proteomes" id="UP000613740"/>
    </source>
</evidence>
<dbReference type="Gene3D" id="1.20.930.20">
    <property type="entry name" value="Adaptor protein Cbl, N-terminal domain"/>
    <property type="match status" value="1"/>
</dbReference>
<keyword evidence="4" id="KW-0493">Microtubule</keyword>
<dbReference type="OrthoDB" id="546701at2759"/>
<evidence type="ECO:0000256" key="9">
    <source>
        <dbReference type="ARBA" id="ARBA00023212"/>
    </source>
</evidence>
<evidence type="ECO:0000256" key="8">
    <source>
        <dbReference type="ARBA" id="ARBA00023175"/>
    </source>
</evidence>
<dbReference type="GO" id="GO:0019894">
    <property type="term" value="F:kinesin binding"/>
    <property type="evidence" value="ECO:0007669"/>
    <property type="project" value="TreeGrafter"/>
</dbReference>
<dbReference type="Pfam" id="PF13374">
    <property type="entry name" value="TPR_10"/>
    <property type="match status" value="1"/>
</dbReference>
<keyword evidence="6" id="KW-0802">TPR repeat</keyword>
<feature type="region of interest" description="Disordered" evidence="10">
    <location>
        <begin position="490"/>
        <end position="539"/>
    </location>
</feature>
<comment type="caution">
    <text evidence="11">The sequence shown here is derived from an EMBL/GenBank/DDBJ whole genome shotgun (WGS) entry which is preliminary data.</text>
</comment>
<evidence type="ECO:0000256" key="10">
    <source>
        <dbReference type="SAM" id="MobiDB-lite"/>
    </source>
</evidence>
<protein>
    <recommendedName>
        <fullName evidence="13">NB-ARC domain-containing protein</fullName>
    </recommendedName>
</protein>
<dbReference type="PANTHER" id="PTHR45783">
    <property type="entry name" value="KINESIN LIGHT CHAIN"/>
    <property type="match status" value="1"/>
</dbReference>
<dbReference type="InterPro" id="IPR036537">
    <property type="entry name" value="Adaptor_Cbl_N_dom_sf"/>
</dbReference>
<keyword evidence="9" id="KW-0206">Cytoskeleton</keyword>
<keyword evidence="5" id="KW-0677">Repeat</keyword>
<keyword evidence="7" id="KW-0175">Coiled coil</keyword>
<dbReference type="Pfam" id="PF13424">
    <property type="entry name" value="TPR_12"/>
    <property type="match status" value="3"/>
</dbReference>
<evidence type="ECO:0000256" key="3">
    <source>
        <dbReference type="ARBA" id="ARBA00022490"/>
    </source>
</evidence>
<dbReference type="InterPro" id="IPR011990">
    <property type="entry name" value="TPR-like_helical_dom_sf"/>
</dbReference>
<dbReference type="GO" id="GO:0005871">
    <property type="term" value="C:kinesin complex"/>
    <property type="evidence" value="ECO:0007669"/>
    <property type="project" value="InterPro"/>
</dbReference>
<dbReference type="CDD" id="cd21037">
    <property type="entry name" value="MLKL_NTD"/>
    <property type="match status" value="1"/>
</dbReference>
<accession>A0A835TBG8</accession>
<evidence type="ECO:0008006" key="13">
    <source>
        <dbReference type="Google" id="ProtNLM"/>
    </source>
</evidence>
<keyword evidence="3" id="KW-0963">Cytoplasm</keyword>
<dbReference type="InterPro" id="IPR059179">
    <property type="entry name" value="MLKL-like_MCAfunc"/>
</dbReference>
<proteinExistence type="inferred from homology"/>
<reference evidence="11" key="1">
    <citation type="journal article" date="2020" name="bioRxiv">
        <title>Comparative genomics of Chlamydomonas.</title>
        <authorList>
            <person name="Craig R.J."/>
            <person name="Hasan A.R."/>
            <person name="Ness R.W."/>
            <person name="Keightley P.D."/>
        </authorList>
    </citation>
    <scope>NUCLEOTIDE SEQUENCE</scope>
    <source>
        <strain evidence="11">CCAP 11/173</strain>
    </source>
</reference>
<dbReference type="GO" id="GO:0005737">
    <property type="term" value="C:cytoplasm"/>
    <property type="evidence" value="ECO:0007669"/>
    <property type="project" value="TreeGrafter"/>
</dbReference>
<evidence type="ECO:0000313" key="11">
    <source>
        <dbReference type="EMBL" id="KAG2434945.1"/>
    </source>
</evidence>
<evidence type="ECO:0000256" key="1">
    <source>
        <dbReference type="ARBA" id="ARBA00004245"/>
    </source>
</evidence>
<feature type="compositionally biased region" description="Low complexity" evidence="10">
    <location>
        <begin position="520"/>
        <end position="538"/>
    </location>
</feature>
<comment type="subcellular location">
    <subcellularLocation>
        <location evidence="1">Cytoplasm</location>
        <location evidence="1">Cytoskeleton</location>
    </subcellularLocation>
</comment>
<comment type="similarity">
    <text evidence="2">Belongs to the kinesin light chain family.</text>
</comment>
<dbReference type="Proteomes" id="UP000613740">
    <property type="component" value="Unassembled WGS sequence"/>
</dbReference>
<dbReference type="GO" id="GO:0005874">
    <property type="term" value="C:microtubule"/>
    <property type="evidence" value="ECO:0007669"/>
    <property type="project" value="UniProtKB-KW"/>
</dbReference>